<sequence length="485" mass="52217">MASATDAEQGSPVKNAVKPPWRLQIPLALLLLGTMMFVAAAIAIPVAALAYQGASDTVDEILGVLRKNYVRQVEDKVTATTSVVYELIQSNADNLSIRKIVDNLTPTTDFLAHPDLVYSYHKSIQRSDFIRSAGFVQADGNNLILVAQRTQQGMICRANSTVPAGRWCEALIVNKVLSGTVETVTAPSFQPPKKVDSLTNTIGVWDSRVTWVVYNREPLRFFGIIGFAWNQWKNQPLGANDAGPAGGVQVMSGQVGKFSQLLRGIETTANTAIAIWDTNSGELIATNGAAETLNVASIIEVGPKFYQGSTYLPGEYPSPYLAASANALVKKYGSLAALPKSSSDTFEGKDGRLFVETRAMVDAFGLQWTLMIAIPEADLLGSIAASRKRVIGTSVGVGVAMLAFAVAIAWLITMPLRRLTEVMSQATDMDFSAIRSGFLEKKSRVKELAVMEQVRAPSAQNISSLLADGLSSPARYAIQHSFTHA</sequence>
<gene>
    <name evidence="2" type="ORF">PhCBS80983_g06231</name>
</gene>
<evidence type="ECO:0000313" key="2">
    <source>
        <dbReference type="EMBL" id="TPX53692.1"/>
    </source>
</evidence>
<protein>
    <recommendedName>
        <fullName evidence="4">Cache domain-containing protein</fullName>
    </recommendedName>
</protein>
<organism evidence="2 3">
    <name type="scientific">Powellomyces hirtus</name>
    <dbReference type="NCBI Taxonomy" id="109895"/>
    <lineage>
        <taxon>Eukaryota</taxon>
        <taxon>Fungi</taxon>
        <taxon>Fungi incertae sedis</taxon>
        <taxon>Chytridiomycota</taxon>
        <taxon>Chytridiomycota incertae sedis</taxon>
        <taxon>Chytridiomycetes</taxon>
        <taxon>Spizellomycetales</taxon>
        <taxon>Powellomycetaceae</taxon>
        <taxon>Powellomyces</taxon>
    </lineage>
</organism>
<accession>A0A507DPS9</accession>
<comment type="caution">
    <text evidence="2">The sequence shown here is derived from an EMBL/GenBank/DDBJ whole genome shotgun (WGS) entry which is preliminary data.</text>
</comment>
<evidence type="ECO:0000256" key="1">
    <source>
        <dbReference type="SAM" id="Phobius"/>
    </source>
</evidence>
<evidence type="ECO:0000313" key="3">
    <source>
        <dbReference type="Proteomes" id="UP000318582"/>
    </source>
</evidence>
<feature type="transmembrane region" description="Helical" evidence="1">
    <location>
        <begin position="27"/>
        <end position="51"/>
    </location>
</feature>
<name>A0A507DPS9_9FUNG</name>
<proteinExistence type="predicted"/>
<keyword evidence="3" id="KW-1185">Reference proteome</keyword>
<keyword evidence="1" id="KW-0812">Transmembrane</keyword>
<keyword evidence="1" id="KW-1133">Transmembrane helix</keyword>
<dbReference type="AlphaFoldDB" id="A0A507DPS9"/>
<evidence type="ECO:0008006" key="4">
    <source>
        <dbReference type="Google" id="ProtNLM"/>
    </source>
</evidence>
<dbReference type="Proteomes" id="UP000318582">
    <property type="component" value="Unassembled WGS sequence"/>
</dbReference>
<keyword evidence="1" id="KW-0472">Membrane</keyword>
<reference evidence="2 3" key="1">
    <citation type="journal article" date="2019" name="Sci. Rep.">
        <title>Comparative genomics of chytrid fungi reveal insights into the obligate biotrophic and pathogenic lifestyle of Synchytrium endobioticum.</title>
        <authorList>
            <person name="van de Vossenberg B.T.L.H."/>
            <person name="Warris S."/>
            <person name="Nguyen H.D.T."/>
            <person name="van Gent-Pelzer M.P.E."/>
            <person name="Joly D.L."/>
            <person name="van de Geest H.C."/>
            <person name="Bonants P.J.M."/>
            <person name="Smith D.S."/>
            <person name="Levesque C.A."/>
            <person name="van der Lee T.A.J."/>
        </authorList>
    </citation>
    <scope>NUCLEOTIDE SEQUENCE [LARGE SCALE GENOMIC DNA]</scope>
    <source>
        <strain evidence="2 3">CBS 809.83</strain>
    </source>
</reference>
<dbReference type="EMBL" id="QEAQ01000208">
    <property type="protein sequence ID" value="TPX53692.1"/>
    <property type="molecule type" value="Genomic_DNA"/>
</dbReference>
<feature type="transmembrane region" description="Helical" evidence="1">
    <location>
        <begin position="390"/>
        <end position="413"/>
    </location>
</feature>